<dbReference type="Pfam" id="PF03445">
    <property type="entry name" value="DUF294"/>
    <property type="match status" value="1"/>
</dbReference>
<evidence type="ECO:0000313" key="6">
    <source>
        <dbReference type="Proteomes" id="UP000183209"/>
    </source>
</evidence>
<dbReference type="PROSITE" id="PS50042">
    <property type="entry name" value="CNMP_BINDING_3"/>
    <property type="match status" value="1"/>
</dbReference>
<evidence type="ECO:0000256" key="1">
    <source>
        <dbReference type="ARBA" id="ARBA00022737"/>
    </source>
</evidence>
<evidence type="ECO:0000259" key="4">
    <source>
        <dbReference type="PROSITE" id="PS51371"/>
    </source>
</evidence>
<dbReference type="Gene3D" id="3.10.580.10">
    <property type="entry name" value="CBS-domain"/>
    <property type="match status" value="1"/>
</dbReference>
<dbReference type="SUPFAM" id="SSF54631">
    <property type="entry name" value="CBS-domain pair"/>
    <property type="match status" value="1"/>
</dbReference>
<feature type="domain" description="Cyclic nucleotide-binding" evidence="3">
    <location>
        <begin position="18"/>
        <end position="138"/>
    </location>
</feature>
<dbReference type="Pfam" id="PF00571">
    <property type="entry name" value="CBS"/>
    <property type="match status" value="2"/>
</dbReference>
<dbReference type="InterPro" id="IPR018490">
    <property type="entry name" value="cNMP-bd_dom_sf"/>
</dbReference>
<proteinExistence type="predicted"/>
<dbReference type="Proteomes" id="UP000183209">
    <property type="component" value="Unassembled WGS sequence"/>
</dbReference>
<dbReference type="AlphaFoldDB" id="A0A1I6TG26"/>
<dbReference type="Pfam" id="PF10335">
    <property type="entry name" value="DUF294_C"/>
    <property type="match status" value="1"/>
</dbReference>
<organism evidence="5 6">
    <name type="scientific">Zhouia amylolytica</name>
    <dbReference type="NCBI Taxonomy" id="376730"/>
    <lineage>
        <taxon>Bacteria</taxon>
        <taxon>Pseudomonadati</taxon>
        <taxon>Bacteroidota</taxon>
        <taxon>Flavobacteriia</taxon>
        <taxon>Flavobacteriales</taxon>
        <taxon>Flavobacteriaceae</taxon>
        <taxon>Zhouia</taxon>
    </lineage>
</organism>
<sequence length="638" mass="73202">MKNTIAERVADFLKRYPPFNLLNKEQLLEISRQVRIIYLEKDNVVYKQEDTGHDQFYVVHKGAVELKREEKEKVKTVDHCDEGDIFGLRPLFANENYAITAITEEESIVYGIPIDIFKPIATQNLNIGNYLLESFASNTKNPFSKEYTNKLYSDDEILLKNDPEIFDLQPVKYVKKVISAKPSSPIKDVAQLMFDKKVSSVVIKENGSPLGIVTDKDFRNLVATGIVPIENEVSRIMSSPVLCYPKHTTIAQAQISMMKHNVSHLCITKDGTANSKVVGIVSDHDIVLMQGNNPSVLMKAIQKASSTKKLKNIHKKIRVLLKGYIAQNIPLTHITKIIFELNDATIKRVIDRAISKIGEPPVKFAWISLGSQGRKEQLLHTDQDNAIIFEDVPEYKLEEVRAYFLLLATKVNKRLNIIGYEYCNAEMMARNPKWTLSISEWKDQFTRWTTTAGDDEILLCSIFFDYDISYGDSSLTTSLADHIFDITRDNQRFLSMLGVSALRNPSPMGFFRQLLVEKDGEYKDFFDLKKRALMPITDAGRLLILQHRVKNINNTAERFEKLAQLEPENKDLYLSCSYVAKSLLKFRTKHGLMHHDSGRYIELAALTKEEKMKLKRCFKIITQIQELIKFRFNLSHFL</sequence>
<dbReference type="GO" id="GO:0008773">
    <property type="term" value="F:[protein-PII] uridylyltransferase activity"/>
    <property type="evidence" value="ECO:0007669"/>
    <property type="project" value="InterPro"/>
</dbReference>
<dbReference type="SUPFAM" id="SSF51206">
    <property type="entry name" value="cAMP-binding domain-like"/>
    <property type="match status" value="1"/>
</dbReference>
<evidence type="ECO:0000259" key="3">
    <source>
        <dbReference type="PROSITE" id="PS50042"/>
    </source>
</evidence>
<dbReference type="InterPro" id="IPR014710">
    <property type="entry name" value="RmlC-like_jellyroll"/>
</dbReference>
<keyword evidence="1" id="KW-0677">Repeat</keyword>
<dbReference type="InterPro" id="IPR046342">
    <property type="entry name" value="CBS_dom_sf"/>
</dbReference>
<dbReference type="SMART" id="SM00100">
    <property type="entry name" value="cNMP"/>
    <property type="match status" value="1"/>
</dbReference>
<dbReference type="PROSITE" id="PS51371">
    <property type="entry name" value="CBS"/>
    <property type="match status" value="2"/>
</dbReference>
<dbReference type="Pfam" id="PF00027">
    <property type="entry name" value="cNMP_binding"/>
    <property type="match status" value="1"/>
</dbReference>
<dbReference type="CDD" id="cd05401">
    <property type="entry name" value="NT_GlnE_GlnD_like"/>
    <property type="match status" value="1"/>
</dbReference>
<dbReference type="RefSeq" id="WP_074978606.1">
    <property type="nucleotide sequence ID" value="NZ_FPAG01000005.1"/>
</dbReference>
<dbReference type="InterPro" id="IPR000644">
    <property type="entry name" value="CBS_dom"/>
</dbReference>
<dbReference type="PANTHER" id="PTHR48108:SF34">
    <property type="entry name" value="CBS DOMAIN-CONTAINING PROTEIN YHCV"/>
    <property type="match status" value="1"/>
</dbReference>
<evidence type="ECO:0000313" key="5">
    <source>
        <dbReference type="EMBL" id="SFS88135.1"/>
    </source>
</evidence>
<dbReference type="EMBL" id="FPAG01000005">
    <property type="protein sequence ID" value="SFS88135.1"/>
    <property type="molecule type" value="Genomic_DNA"/>
</dbReference>
<dbReference type="PANTHER" id="PTHR48108">
    <property type="entry name" value="CBS DOMAIN-CONTAINING PROTEIN CBSX2, CHLOROPLASTIC"/>
    <property type="match status" value="1"/>
</dbReference>
<dbReference type="InterPro" id="IPR018821">
    <property type="entry name" value="DUF294_put_nucleoTrafse_sb-bd"/>
</dbReference>
<feature type="domain" description="CBS" evidence="4">
    <location>
        <begin position="173"/>
        <end position="229"/>
    </location>
</feature>
<dbReference type="InterPro" id="IPR000595">
    <property type="entry name" value="cNMP-bd_dom"/>
</dbReference>
<keyword evidence="2" id="KW-0129">CBS domain</keyword>
<dbReference type="OrthoDB" id="9810963at2"/>
<dbReference type="SMART" id="SM00116">
    <property type="entry name" value="CBS"/>
    <property type="match status" value="2"/>
</dbReference>
<dbReference type="InterPro" id="IPR005105">
    <property type="entry name" value="GlnD_Uridyltrans_N"/>
</dbReference>
<evidence type="ECO:0000256" key="2">
    <source>
        <dbReference type="PROSITE-ProRule" id="PRU00703"/>
    </source>
</evidence>
<protein>
    <submittedName>
        <fullName evidence="5">CBS domain-containing protein</fullName>
    </submittedName>
</protein>
<gene>
    <name evidence="5" type="ORF">SAMN04487906_2033</name>
</gene>
<reference evidence="5 6" key="1">
    <citation type="submission" date="2016-10" db="EMBL/GenBank/DDBJ databases">
        <authorList>
            <person name="de Groot N.N."/>
        </authorList>
    </citation>
    <scope>NUCLEOTIDE SEQUENCE [LARGE SCALE GENOMIC DNA]</scope>
    <source>
        <strain evidence="5 6">CGMCC 1.6114</strain>
    </source>
</reference>
<name>A0A1I6TG26_9FLAO</name>
<dbReference type="InterPro" id="IPR051462">
    <property type="entry name" value="CBS_domain-containing"/>
</dbReference>
<dbReference type="Gene3D" id="2.60.120.10">
    <property type="entry name" value="Jelly Rolls"/>
    <property type="match status" value="1"/>
</dbReference>
<dbReference type="CDD" id="cd00038">
    <property type="entry name" value="CAP_ED"/>
    <property type="match status" value="1"/>
</dbReference>
<feature type="domain" description="CBS" evidence="4">
    <location>
        <begin position="237"/>
        <end position="296"/>
    </location>
</feature>
<accession>A0A1I6TG26</accession>